<dbReference type="HAMAP" id="MF_00131">
    <property type="entry name" value="Trp_synth_alpha"/>
    <property type="match status" value="1"/>
</dbReference>
<evidence type="ECO:0000256" key="2">
    <source>
        <dbReference type="ARBA" id="ARBA00011270"/>
    </source>
</evidence>
<dbReference type="PROSITE" id="PS00167">
    <property type="entry name" value="TRP_SYNTHASE_ALPHA"/>
    <property type="match status" value="1"/>
</dbReference>
<dbReference type="GO" id="GO:0005829">
    <property type="term" value="C:cytosol"/>
    <property type="evidence" value="ECO:0007669"/>
    <property type="project" value="TreeGrafter"/>
</dbReference>
<evidence type="ECO:0000256" key="4">
    <source>
        <dbReference type="ARBA" id="ARBA00022822"/>
    </source>
</evidence>
<dbReference type="GO" id="GO:0004834">
    <property type="term" value="F:tryptophan synthase activity"/>
    <property type="evidence" value="ECO:0007669"/>
    <property type="project" value="UniProtKB-UniRule"/>
</dbReference>
<comment type="pathway">
    <text evidence="1 8">Amino-acid biosynthesis; L-tryptophan biosynthesis; L-tryptophan from chorismate: step 5/5.</text>
</comment>
<dbReference type="InterPro" id="IPR002028">
    <property type="entry name" value="Trp_synthase_suA"/>
</dbReference>
<evidence type="ECO:0000256" key="5">
    <source>
        <dbReference type="ARBA" id="ARBA00023141"/>
    </source>
</evidence>
<gene>
    <name evidence="8 10" type="primary">trpA</name>
    <name evidence="10" type="ORF">H9894_01640</name>
</gene>
<dbReference type="PANTHER" id="PTHR43406:SF1">
    <property type="entry name" value="TRYPTOPHAN SYNTHASE ALPHA CHAIN, CHLOROPLASTIC"/>
    <property type="match status" value="1"/>
</dbReference>
<proteinExistence type="inferred from homology"/>
<comment type="function">
    <text evidence="8">The alpha subunit is responsible for the aldol cleavage of indoleglycerol phosphate to indole and glyceraldehyde 3-phosphate.</text>
</comment>
<dbReference type="Proteomes" id="UP000886752">
    <property type="component" value="Unassembled WGS sequence"/>
</dbReference>
<dbReference type="SUPFAM" id="SSF51366">
    <property type="entry name" value="Ribulose-phoshate binding barrel"/>
    <property type="match status" value="1"/>
</dbReference>
<dbReference type="Gene3D" id="3.20.20.70">
    <property type="entry name" value="Aldolase class I"/>
    <property type="match status" value="1"/>
</dbReference>
<comment type="subunit">
    <text evidence="2 8">Tetramer of two alpha and two beta chains.</text>
</comment>
<evidence type="ECO:0000256" key="9">
    <source>
        <dbReference type="RuleBase" id="RU003662"/>
    </source>
</evidence>
<evidence type="ECO:0000256" key="3">
    <source>
        <dbReference type="ARBA" id="ARBA00022605"/>
    </source>
</evidence>
<accession>A0A9D1TP05</accession>
<name>A0A9D1TP05_9BACT</name>
<comment type="catalytic activity">
    <reaction evidence="7 8">
        <text>(1S,2R)-1-C-(indol-3-yl)glycerol 3-phosphate + L-serine = D-glyceraldehyde 3-phosphate + L-tryptophan + H2O</text>
        <dbReference type="Rhea" id="RHEA:10532"/>
        <dbReference type="ChEBI" id="CHEBI:15377"/>
        <dbReference type="ChEBI" id="CHEBI:33384"/>
        <dbReference type="ChEBI" id="CHEBI:57912"/>
        <dbReference type="ChEBI" id="CHEBI:58866"/>
        <dbReference type="ChEBI" id="CHEBI:59776"/>
        <dbReference type="EC" id="4.2.1.20"/>
    </reaction>
</comment>
<sequence length="265" mass="28948">MHILEEKIRQAMAEDRYAVIPFLTAGFPDKDAFWRALGELDSHGADIIEIGVPFSDPVADGPVVESASRQVLSDGITLASILEGLRLRKDYFRAGMVLMGYLNPFLQYGFEKLAKDAREAGVSGVIIPDLPYEEAAPYREALKAEGIALISLVGPNTSEERMKLYAGVSEGYVYVISVLGTTGERSAVAPRVAEIVERARKCFDLPLAMGFGFSSPDQLGVLPESGQPDAVVFGSALVHFLRDGHSAEEFMQRWEGAKSRRIHNA</sequence>
<evidence type="ECO:0000313" key="11">
    <source>
        <dbReference type="Proteomes" id="UP000886752"/>
    </source>
</evidence>
<evidence type="ECO:0000256" key="1">
    <source>
        <dbReference type="ARBA" id="ARBA00004733"/>
    </source>
</evidence>
<reference evidence="10" key="2">
    <citation type="submission" date="2021-04" db="EMBL/GenBank/DDBJ databases">
        <authorList>
            <person name="Gilroy R."/>
        </authorList>
    </citation>
    <scope>NUCLEOTIDE SEQUENCE</scope>
    <source>
        <strain evidence="10">ChiHecec2B26-446</strain>
    </source>
</reference>
<comment type="caution">
    <text evidence="10">The sequence shown here is derived from an EMBL/GenBank/DDBJ whole genome shotgun (WGS) entry which is preliminary data.</text>
</comment>
<dbReference type="PANTHER" id="PTHR43406">
    <property type="entry name" value="TRYPTOPHAN SYNTHASE, ALPHA CHAIN"/>
    <property type="match status" value="1"/>
</dbReference>
<evidence type="ECO:0000313" key="10">
    <source>
        <dbReference type="EMBL" id="HIV99883.1"/>
    </source>
</evidence>
<keyword evidence="3 8" id="KW-0028">Amino-acid biosynthesis</keyword>
<evidence type="ECO:0000256" key="8">
    <source>
        <dbReference type="HAMAP-Rule" id="MF_00131"/>
    </source>
</evidence>
<keyword evidence="5 8" id="KW-0057">Aromatic amino acid biosynthesis</keyword>
<dbReference type="CDD" id="cd04724">
    <property type="entry name" value="Tryptophan_synthase_alpha"/>
    <property type="match status" value="1"/>
</dbReference>
<dbReference type="Pfam" id="PF00290">
    <property type="entry name" value="Trp_syntA"/>
    <property type="match status" value="1"/>
</dbReference>
<dbReference type="AlphaFoldDB" id="A0A9D1TP05"/>
<dbReference type="EC" id="4.2.1.20" evidence="8"/>
<dbReference type="InterPro" id="IPR018204">
    <property type="entry name" value="Trp_synthase_alpha_AS"/>
</dbReference>
<organism evidence="10 11">
    <name type="scientific">Candidatus Desulfovibrio intestinipullorum</name>
    <dbReference type="NCBI Taxonomy" id="2838536"/>
    <lineage>
        <taxon>Bacteria</taxon>
        <taxon>Pseudomonadati</taxon>
        <taxon>Thermodesulfobacteriota</taxon>
        <taxon>Desulfovibrionia</taxon>
        <taxon>Desulfovibrionales</taxon>
        <taxon>Desulfovibrionaceae</taxon>
        <taxon>Desulfovibrio</taxon>
    </lineage>
</organism>
<dbReference type="NCBIfam" id="TIGR00262">
    <property type="entry name" value="trpA"/>
    <property type="match status" value="1"/>
</dbReference>
<dbReference type="InterPro" id="IPR013785">
    <property type="entry name" value="Aldolase_TIM"/>
</dbReference>
<keyword evidence="6 8" id="KW-0456">Lyase</keyword>
<evidence type="ECO:0000256" key="6">
    <source>
        <dbReference type="ARBA" id="ARBA00023239"/>
    </source>
</evidence>
<dbReference type="EMBL" id="DXHV01000019">
    <property type="protein sequence ID" value="HIV99883.1"/>
    <property type="molecule type" value="Genomic_DNA"/>
</dbReference>
<feature type="active site" description="Proton acceptor" evidence="8">
    <location>
        <position position="60"/>
    </location>
</feature>
<feature type="active site" description="Proton acceptor" evidence="8">
    <location>
        <position position="49"/>
    </location>
</feature>
<protein>
    <recommendedName>
        <fullName evidence="8">Tryptophan synthase alpha chain</fullName>
        <ecNumber evidence="8">4.2.1.20</ecNumber>
    </recommendedName>
</protein>
<keyword evidence="4 8" id="KW-0822">Tryptophan biosynthesis</keyword>
<comment type="similarity">
    <text evidence="8 9">Belongs to the TrpA family.</text>
</comment>
<reference evidence="10" key="1">
    <citation type="journal article" date="2021" name="PeerJ">
        <title>Extensive microbial diversity within the chicken gut microbiome revealed by metagenomics and culture.</title>
        <authorList>
            <person name="Gilroy R."/>
            <person name="Ravi A."/>
            <person name="Getino M."/>
            <person name="Pursley I."/>
            <person name="Horton D.L."/>
            <person name="Alikhan N.F."/>
            <person name="Baker D."/>
            <person name="Gharbi K."/>
            <person name="Hall N."/>
            <person name="Watson M."/>
            <person name="Adriaenssens E.M."/>
            <person name="Foster-Nyarko E."/>
            <person name="Jarju S."/>
            <person name="Secka A."/>
            <person name="Antonio M."/>
            <person name="Oren A."/>
            <person name="Chaudhuri R.R."/>
            <person name="La Ragione R."/>
            <person name="Hildebrand F."/>
            <person name="Pallen M.J."/>
        </authorList>
    </citation>
    <scope>NUCLEOTIDE SEQUENCE</scope>
    <source>
        <strain evidence="10">ChiHecec2B26-446</strain>
    </source>
</reference>
<dbReference type="InterPro" id="IPR011060">
    <property type="entry name" value="RibuloseP-bd_barrel"/>
</dbReference>
<evidence type="ECO:0000256" key="7">
    <source>
        <dbReference type="ARBA" id="ARBA00049047"/>
    </source>
</evidence>